<dbReference type="Pfam" id="PF03534">
    <property type="entry name" value="SpvB"/>
    <property type="match status" value="1"/>
</dbReference>
<feature type="region of interest" description="Disordered" evidence="4">
    <location>
        <begin position="1"/>
        <end position="21"/>
    </location>
</feature>
<evidence type="ECO:0000256" key="4">
    <source>
        <dbReference type="SAM" id="MobiDB-lite"/>
    </source>
</evidence>
<gene>
    <name evidence="7" type="ORF">Q6A48_21290</name>
</gene>
<proteinExistence type="predicted"/>
<feature type="domain" description="Insecticide toxin TcdB middle/N-terminal" evidence="6">
    <location>
        <begin position="658"/>
        <end position="821"/>
    </location>
</feature>
<comment type="caution">
    <text evidence="7">The sequence shown here is derived from an EMBL/GenBank/DDBJ whole genome shotgun (WGS) entry which is preliminary data.</text>
</comment>
<dbReference type="EMBL" id="JAUQOP010000040">
    <property type="protein sequence ID" value="MDO7899427.1"/>
    <property type="molecule type" value="Genomic_DNA"/>
</dbReference>
<dbReference type="Pfam" id="PF12256">
    <property type="entry name" value="TcdB_toxin_midN"/>
    <property type="match status" value="1"/>
</dbReference>
<keyword evidence="8" id="KW-1185">Reference proteome</keyword>
<evidence type="ECO:0000256" key="1">
    <source>
        <dbReference type="ARBA" id="ARBA00004613"/>
    </source>
</evidence>
<dbReference type="Proteomes" id="UP001228019">
    <property type="component" value="Unassembled WGS sequence"/>
</dbReference>
<accession>A0ABT9C860</accession>
<comment type="subcellular location">
    <subcellularLocation>
        <location evidence="1">Secreted</location>
    </subcellularLocation>
</comment>
<dbReference type="InterPro" id="IPR003284">
    <property type="entry name" value="Sal_SpvB"/>
</dbReference>
<organism evidence="7 8">
    <name type="scientific">Pseudomonas citrulli</name>
    <dbReference type="NCBI Taxonomy" id="3064347"/>
    <lineage>
        <taxon>Bacteria</taxon>
        <taxon>Pseudomonadati</taxon>
        <taxon>Pseudomonadota</taxon>
        <taxon>Gammaproteobacteria</taxon>
        <taxon>Pseudomonadales</taxon>
        <taxon>Pseudomonadaceae</taxon>
        <taxon>Pseudomonas</taxon>
    </lineage>
</organism>
<dbReference type="PRINTS" id="PR01341">
    <property type="entry name" value="SALSPVBPROT"/>
</dbReference>
<dbReference type="InterPro" id="IPR022044">
    <property type="entry name" value="TcdB_toxin_mid/C"/>
</dbReference>
<dbReference type="RefSeq" id="WP_304556203.1">
    <property type="nucleotide sequence ID" value="NZ_JAUQOP010000040.1"/>
</dbReference>
<dbReference type="Pfam" id="PF12255">
    <property type="entry name" value="TcdB_toxin_midC"/>
    <property type="match status" value="1"/>
</dbReference>
<sequence length="1447" mass="162126">MEQPERLSITPPSLPKGGGAIQSIGKGWGEVGSSGKAAFDLPLPISPGRGFAPALTLGYGSSVGNSLFGIGWVLSLGCVARRTSKGVPAYTDDDVMLGPDGTVWMPEREADGNIVRRPVETYQGLDLGTVYQVARYFPRIEGAFERIEHWRSTDDFPGFWLVHGADGSLHLYGFNASSRSTDLEDALRVGEWLLEESLNAHGEHILYEYAGEDHAGMPADTPRDFRAQCYLSRVRYGNTEANAHLYHWAPAERQRAQWHFDLIFDYGERDTGLQDIPAYAPTGEWPVRSDPFATYGYGFLLGNLRLCRQVLMFHQFPELGSEPQLVQRLLFEYHTTELGYNLLCAAHQQGYDEQGQIQSRPPVVFTCSTFEIDDSGYQPFDAMPGLNDGQQYQLVDLYGEGIPGVLYRSDKAWYYREPLRAQPAPAPDEVAYGEWRRLEAIPVMDSRKPVRQSLMDLTGDGRLDWVVAQPGVSGFFTLNPDRSWSKFVTFGAFPNEFFHPQSQLADLMGSGLSDLALIGPRSVRLYANRRREGFASGKEVAHIVETAPDDRLPLLSQAQTELVAFSDVLGTGQQHLVRIRHNEIVCWPNRGHGCFDPGFHLGALPYAYKSFDASRILLADLDGSGAADLIYLTSEHAEIFMNRTGMGFESTPRILPWPPGVRYDRLCQVSAADLQGLGCSSLVLTVPHMKPRHWRCDFVQAKPYLLHRTNNNMGAAGEVIYRSSAQEWLDEKQALRAANLEVASYVPFPMPVAVRQIQLDEITGNRLTQRFEYRQGFYDGQEREFRGFGLVLQTDSETTDDEQGQAGFTAPVLRKRWFHTGRTPDLPGLDYDRSDSAAHPLGTALLLAPQGDAPDEIIGNANDETRHDMAYALAGVPLRVEVFGLDSDSPLQALPYSVQQSRYAVRLWQGRDDYQPYCRMQPLELESITYTYERQPDDPLCRHRISLAWDRFGGLTHEVTIDYARRKSINDAPPFDDAHEQTWWRAAHDDAQRFHYLTEHRAQFIHLDDPQACRLGLPYLTRSNALVLPKASLRPEDMSYESMFDRLNAPPSDDVPRVLAHLSEQRYQQAGQTLPAGQASFEALADYLESAELDEAALQAYASVLSPEELTEKLAGLGYRPMAAVLPTEPDKVLWSTRKGFMTYAGLDGFYRLISTQPTESQGPTAMGFDAYYCVPLSVTTADGCNTRVAETDYRFLLPRRIVDPNQNIHEARYDGFGELSASSFHGTERGEGVGFDPLENHQPLTDSPVAAIATPEAALQSAASACFRDAFSWMRSREPVHAAVLQADHYPSPPDNAGRKIRIAVQCWDGFGRALQSKQKVEPGTAYQIAPDGTLELDGDQPVSAPAAERWRVSERVEYNNKGLAVRVYRPYFADGHRYIKDESFRRFGHCDQQFYDPLGRPTLTVTAMGYWRRQRYLGWYGIEEDENDTLEESLAVENASIGDGQ</sequence>
<feature type="domain" description="Insecticide toxin TcdB middle/C-terminal" evidence="5">
    <location>
        <begin position="869"/>
        <end position="1017"/>
    </location>
</feature>
<evidence type="ECO:0000256" key="3">
    <source>
        <dbReference type="ARBA" id="ARBA00023026"/>
    </source>
</evidence>
<evidence type="ECO:0000259" key="6">
    <source>
        <dbReference type="Pfam" id="PF12256"/>
    </source>
</evidence>
<evidence type="ECO:0000259" key="5">
    <source>
        <dbReference type="Pfam" id="PF12255"/>
    </source>
</evidence>
<protein>
    <submittedName>
        <fullName evidence="7">SpvB/TcaC N-terminal domain-containing protein</fullName>
    </submittedName>
</protein>
<evidence type="ECO:0000313" key="8">
    <source>
        <dbReference type="Proteomes" id="UP001228019"/>
    </source>
</evidence>
<name>A0ABT9C860_9PSED</name>
<dbReference type="InterPro" id="IPR028994">
    <property type="entry name" value="Integrin_alpha_N"/>
</dbReference>
<evidence type="ECO:0000256" key="2">
    <source>
        <dbReference type="ARBA" id="ARBA00022525"/>
    </source>
</evidence>
<dbReference type="InterPro" id="IPR022045">
    <property type="entry name" value="TcdB_toxin_mid/N"/>
</dbReference>
<dbReference type="SUPFAM" id="SSF69318">
    <property type="entry name" value="Integrin alpha N-terminal domain"/>
    <property type="match status" value="1"/>
</dbReference>
<reference evidence="7 8" key="1">
    <citation type="submission" date="2023-07" db="EMBL/GenBank/DDBJ databases">
        <title>Identification of four novel Pseudomonas species associated with bacterial leaf spot of cucurbits.</title>
        <authorList>
            <person name="Fullem K.R."/>
        </authorList>
    </citation>
    <scope>NUCLEOTIDE SEQUENCE [LARGE SCALE GENOMIC DNA]</scope>
    <source>
        <strain evidence="7 8">K18</strain>
    </source>
</reference>
<keyword evidence="2" id="KW-0964">Secreted</keyword>
<evidence type="ECO:0000313" key="7">
    <source>
        <dbReference type="EMBL" id="MDO7899427.1"/>
    </source>
</evidence>
<keyword evidence="3" id="KW-0843">Virulence</keyword>